<evidence type="ECO:0000313" key="2">
    <source>
        <dbReference type="EMBL" id="GAA4651002.1"/>
    </source>
</evidence>
<evidence type="ECO:0000259" key="1">
    <source>
        <dbReference type="Pfam" id="PF15515"/>
    </source>
</evidence>
<protein>
    <recommendedName>
        <fullName evidence="1">MvaI/BcnI restriction endonuclease domain-containing protein</fullName>
    </recommendedName>
</protein>
<dbReference type="Gene3D" id="3.40.210.20">
    <property type="entry name" value="MvaI/BcnI restriction endonuclease, catalytic domain"/>
    <property type="match status" value="1"/>
</dbReference>
<gene>
    <name evidence="2" type="ORF">GCM10023116_32850</name>
</gene>
<proteinExistence type="predicted"/>
<reference evidence="3" key="1">
    <citation type="journal article" date="2019" name="Int. J. Syst. Evol. Microbiol.">
        <title>The Global Catalogue of Microorganisms (GCM) 10K type strain sequencing project: providing services to taxonomists for standard genome sequencing and annotation.</title>
        <authorList>
            <consortium name="The Broad Institute Genomics Platform"/>
            <consortium name="The Broad Institute Genome Sequencing Center for Infectious Disease"/>
            <person name="Wu L."/>
            <person name="Ma J."/>
        </authorList>
    </citation>
    <scope>NUCLEOTIDE SEQUENCE [LARGE SCALE GENOMIC DNA]</scope>
    <source>
        <strain evidence="3">JCM 17805</strain>
    </source>
</reference>
<dbReference type="Proteomes" id="UP001500604">
    <property type="component" value="Unassembled WGS sequence"/>
</dbReference>
<organism evidence="2 3">
    <name type="scientific">Kistimonas scapharcae</name>
    <dbReference type="NCBI Taxonomy" id="1036133"/>
    <lineage>
        <taxon>Bacteria</taxon>
        <taxon>Pseudomonadati</taxon>
        <taxon>Pseudomonadota</taxon>
        <taxon>Gammaproteobacteria</taxon>
        <taxon>Oceanospirillales</taxon>
        <taxon>Endozoicomonadaceae</taxon>
        <taxon>Kistimonas</taxon>
    </lineage>
</organism>
<evidence type="ECO:0000313" key="3">
    <source>
        <dbReference type="Proteomes" id="UP001500604"/>
    </source>
</evidence>
<comment type="caution">
    <text evidence="2">The sequence shown here is derived from an EMBL/GenBank/DDBJ whole genome shotgun (WGS) entry which is preliminary data.</text>
</comment>
<name>A0ABP8V7T4_9GAMM</name>
<dbReference type="EMBL" id="BAABFL010000432">
    <property type="protein sequence ID" value="GAA4651002.1"/>
    <property type="molecule type" value="Genomic_DNA"/>
</dbReference>
<dbReference type="InterPro" id="IPR043004">
    <property type="entry name" value="MvaI_BcnI_cat"/>
</dbReference>
<feature type="domain" description="MvaI/BcnI restriction endonuclease" evidence="1">
    <location>
        <begin position="222"/>
        <end position="432"/>
    </location>
</feature>
<dbReference type="Pfam" id="PF15515">
    <property type="entry name" value="MvaI_BcnI"/>
    <property type="match status" value="1"/>
</dbReference>
<keyword evidence="3" id="KW-1185">Reference proteome</keyword>
<sequence length="450" mass="50919">MIFEFNFNSLSALSDILRKHGVHDAIIKPLSKNHNDKNQVYSGSDFKPLTPFFEVSFQERSACISTKKGGTLKGSSIMEATFNVFHWLNRSEEEVRARNVKLIIYPQYPEARLSGFQTVDNTMPESMSVEFTKANPDCIRYLVMGRRGQGDVLALMILNPAQGLIDEIKKLPNAEKSRVWKYLALDTTSSDRLENLLSLAAKTDHKGCRLNTEGLVIPFNGTQVCGYTLEQACGILPNSDKNGDFEGIELKAHTQRKITLFTPEPDMGDYADNFDQFMKTYGYQDANGNYRLTGIHKVGTISKKSGLLMKIENYDPSRPVAAQSNIYVALLDEKNKLAAGWSLERLLNCWGAKHNEVVYVPASRTDATDTDDIREGYKYRVSFDNKILWCRKTSIDRLFQAIHSGVIFLDPAPKLNISDKSQSKRRSQWRVNDIGKAANHLYEDVRHILL</sequence>
<dbReference type="RefSeq" id="WP_345197297.1">
    <property type="nucleotide sequence ID" value="NZ_BAABFL010000432.1"/>
</dbReference>
<accession>A0ABP8V7T4</accession>
<dbReference type="InterPro" id="IPR029127">
    <property type="entry name" value="MvaI_BcnI"/>
</dbReference>